<comment type="caution">
    <text evidence="1">The sequence shown here is derived from an EMBL/GenBank/DDBJ whole genome shotgun (WGS) entry which is preliminary data.</text>
</comment>
<dbReference type="Proteomes" id="UP001239111">
    <property type="component" value="Chromosome 1"/>
</dbReference>
<gene>
    <name evidence="1" type="ORF">QAD02_020334</name>
</gene>
<dbReference type="EMBL" id="CM056741">
    <property type="protein sequence ID" value="KAJ8684542.1"/>
    <property type="molecule type" value="Genomic_DNA"/>
</dbReference>
<name>A0ACC2PM70_9HYME</name>
<organism evidence="1 2">
    <name type="scientific">Eretmocerus hayati</name>
    <dbReference type="NCBI Taxonomy" id="131215"/>
    <lineage>
        <taxon>Eukaryota</taxon>
        <taxon>Metazoa</taxon>
        <taxon>Ecdysozoa</taxon>
        <taxon>Arthropoda</taxon>
        <taxon>Hexapoda</taxon>
        <taxon>Insecta</taxon>
        <taxon>Pterygota</taxon>
        <taxon>Neoptera</taxon>
        <taxon>Endopterygota</taxon>
        <taxon>Hymenoptera</taxon>
        <taxon>Apocrita</taxon>
        <taxon>Proctotrupomorpha</taxon>
        <taxon>Chalcidoidea</taxon>
        <taxon>Aphelinidae</taxon>
        <taxon>Aphelininae</taxon>
        <taxon>Eretmocerus</taxon>
    </lineage>
</organism>
<reference evidence="1" key="1">
    <citation type="submission" date="2023-04" db="EMBL/GenBank/DDBJ databases">
        <title>A chromosome-level genome assembly of the parasitoid wasp Eretmocerus hayati.</title>
        <authorList>
            <person name="Zhong Y."/>
            <person name="Liu S."/>
            <person name="Liu Y."/>
        </authorList>
    </citation>
    <scope>NUCLEOTIDE SEQUENCE</scope>
    <source>
        <strain evidence="1">ZJU_SS_LIU_2023</strain>
    </source>
</reference>
<sequence length="384" mass="44431">MTWKSCLLDPINYAKRSLILPRSMAMTATQPSVTWKTRQSQSNSNHPAAPDEAKAEIVKLNSKRTAEEHSELPPAQIMRTQLAGMSAGVLSKLPERPNVNKALRRHRRREMPSNPKSLNEIETIPERFQKTMDKEKFLIYDSHEDENFDQRLGRVIVFGTRRNLELLARSDTWSIDGSFGFAPEIFTQIFTILGFVNKAWRYENGAETIAFPFVFFLPSGKSQILYETALTAVTSGATEYGIRDCRPRRILLDFEFPMLKAVQIIFDDPTTEISLCFFHLGRSVYRHMQEEGLQSDYQDPEDDSFRKFTHMILAVALVPSEDAVQVFELLGEHIPEDLYPIYDYFDHTYVRERFRAIAHDYNEYKNDGRVQQYLEAMSYNITIA</sequence>
<proteinExistence type="predicted"/>
<protein>
    <submittedName>
        <fullName evidence="1">Uncharacterized protein</fullName>
    </submittedName>
</protein>
<evidence type="ECO:0000313" key="1">
    <source>
        <dbReference type="EMBL" id="KAJ8684542.1"/>
    </source>
</evidence>
<accession>A0ACC2PM70</accession>
<keyword evidence="2" id="KW-1185">Reference proteome</keyword>
<evidence type="ECO:0000313" key="2">
    <source>
        <dbReference type="Proteomes" id="UP001239111"/>
    </source>
</evidence>